<dbReference type="InterPro" id="IPR000868">
    <property type="entry name" value="Isochorismatase-like_dom"/>
</dbReference>
<comment type="caution">
    <text evidence="3">The sequence shown here is derived from an EMBL/GenBank/DDBJ whole genome shotgun (WGS) entry which is preliminary data.</text>
</comment>
<dbReference type="PANTHER" id="PTHR43540">
    <property type="entry name" value="PEROXYUREIDOACRYLATE/UREIDOACRYLATE AMIDOHYDROLASE-RELATED"/>
    <property type="match status" value="1"/>
</dbReference>
<evidence type="ECO:0000256" key="1">
    <source>
        <dbReference type="ARBA" id="ARBA00022801"/>
    </source>
</evidence>
<gene>
    <name evidence="3" type="ORF">H7313_12640</name>
</gene>
<name>A0A842JLY5_9ACTN</name>
<dbReference type="InterPro" id="IPR036380">
    <property type="entry name" value="Isochorismatase-like_sf"/>
</dbReference>
<dbReference type="Proteomes" id="UP000587396">
    <property type="component" value="Unassembled WGS sequence"/>
</dbReference>
<dbReference type="PANTHER" id="PTHR43540:SF14">
    <property type="entry name" value="ISOCHORISMATASE"/>
    <property type="match status" value="1"/>
</dbReference>
<reference evidence="3 4" key="1">
    <citation type="submission" date="2020-08" db="EMBL/GenBank/DDBJ databases">
        <authorList>
            <person name="Liu C."/>
            <person name="Sun Q."/>
        </authorList>
    </citation>
    <scope>NUCLEOTIDE SEQUENCE [LARGE SCALE GENOMIC DNA]</scope>
    <source>
        <strain evidence="3 4">N22</strain>
    </source>
</reference>
<dbReference type="EMBL" id="JACMSE010000010">
    <property type="protein sequence ID" value="MBC2890179.1"/>
    <property type="molecule type" value="Genomic_DNA"/>
</dbReference>
<dbReference type="GO" id="GO:0016787">
    <property type="term" value="F:hydrolase activity"/>
    <property type="evidence" value="ECO:0007669"/>
    <property type="project" value="UniProtKB-KW"/>
</dbReference>
<dbReference type="Pfam" id="PF00857">
    <property type="entry name" value="Isochorismatase"/>
    <property type="match status" value="1"/>
</dbReference>
<organism evidence="3 4">
    <name type="scientific">Gordonibacter massiliensis</name>
    <name type="common">ex Traore et al. 2017</name>
    <dbReference type="NCBI Taxonomy" id="1841863"/>
    <lineage>
        <taxon>Bacteria</taxon>
        <taxon>Bacillati</taxon>
        <taxon>Actinomycetota</taxon>
        <taxon>Coriobacteriia</taxon>
        <taxon>Eggerthellales</taxon>
        <taxon>Eggerthellaceae</taxon>
        <taxon>Gordonibacter</taxon>
    </lineage>
</organism>
<dbReference type="Gene3D" id="3.40.50.850">
    <property type="entry name" value="Isochorismatase-like"/>
    <property type="match status" value="1"/>
</dbReference>
<dbReference type="AlphaFoldDB" id="A0A842JLY5"/>
<dbReference type="CDD" id="cd01014">
    <property type="entry name" value="nicotinamidase_related"/>
    <property type="match status" value="1"/>
</dbReference>
<keyword evidence="1 3" id="KW-0378">Hydrolase</keyword>
<evidence type="ECO:0000313" key="3">
    <source>
        <dbReference type="EMBL" id="MBC2890179.1"/>
    </source>
</evidence>
<dbReference type="InterPro" id="IPR050272">
    <property type="entry name" value="Isochorismatase-like_hydrls"/>
</dbReference>
<dbReference type="RefSeq" id="WP_185905911.1">
    <property type="nucleotide sequence ID" value="NZ_JACMSE010000010.1"/>
</dbReference>
<accession>A0A842JLY5</accession>
<feature type="domain" description="Isochorismatase-like" evidence="2">
    <location>
        <begin position="5"/>
        <end position="143"/>
    </location>
</feature>
<proteinExistence type="predicted"/>
<evidence type="ECO:0000259" key="2">
    <source>
        <dbReference type="Pfam" id="PF00857"/>
    </source>
</evidence>
<protein>
    <submittedName>
        <fullName evidence="3">Cysteine hydrolase</fullName>
    </submittedName>
</protein>
<keyword evidence="4" id="KW-1185">Reference proteome</keyword>
<sequence>MGFDALIVIDMQTALVGRHPCNENEVVDSIGELARACRAAGVPVLYVRHDGGAGDELEAGTPGWEICAELAPLEGERVFEKRFNSAFRQTQLHDHLQRIGARSLVMCGMQTEFCFDVSVKVAFELGYEVTVPKGSVTTFDSDFAEGGVLTAYFEDRIWNGRYARVLPLDEVLAELERGPRADG</sequence>
<dbReference type="SUPFAM" id="SSF52499">
    <property type="entry name" value="Isochorismatase-like hydrolases"/>
    <property type="match status" value="1"/>
</dbReference>
<evidence type="ECO:0000313" key="4">
    <source>
        <dbReference type="Proteomes" id="UP000587396"/>
    </source>
</evidence>